<protein>
    <submittedName>
        <fullName evidence="1">Uncharacterized protein</fullName>
    </submittedName>
</protein>
<sequence>MFGRLWGKLLNYIESRNAQQINIKEKSEIGLNTEIIRLMREILKDKNFQPENEPAITDAALLMAADGYGTATVEGIQDGEITTIKTSDTQLSFLFDKDPSPQLLAEEAEKWLARTSSERDMEHK</sequence>
<proteinExistence type="predicted"/>
<dbReference type="AlphaFoldDB" id="A0A345Y4L8"/>
<organism evidence="1 2">
    <name type="scientific">Crenobacter cavernae</name>
    <dbReference type="NCBI Taxonomy" id="2290923"/>
    <lineage>
        <taxon>Bacteria</taxon>
        <taxon>Pseudomonadati</taxon>
        <taxon>Pseudomonadota</taxon>
        <taxon>Betaproteobacteria</taxon>
        <taxon>Neisseriales</taxon>
        <taxon>Neisseriaceae</taxon>
        <taxon>Crenobacter</taxon>
    </lineage>
</organism>
<reference evidence="1 2" key="1">
    <citation type="submission" date="2018-07" db="EMBL/GenBank/DDBJ databases">
        <title>Crenobacter cavernae sp. nov., isolated from a karst cave.</title>
        <authorList>
            <person name="Zhu H."/>
        </authorList>
    </citation>
    <scope>NUCLEOTIDE SEQUENCE [LARGE SCALE GENOMIC DNA]</scope>
    <source>
        <strain evidence="1 2">K1W11S-77</strain>
    </source>
</reference>
<name>A0A345Y4L8_9NEIS</name>
<accession>A0A345Y4L8</accession>
<dbReference type="KEGG" id="ccah:DWG20_05165"/>
<evidence type="ECO:0000313" key="1">
    <source>
        <dbReference type="EMBL" id="AXK38870.1"/>
    </source>
</evidence>
<dbReference type="Proteomes" id="UP000254537">
    <property type="component" value="Chromosome"/>
</dbReference>
<dbReference type="EMBL" id="CP031337">
    <property type="protein sequence ID" value="AXK38870.1"/>
    <property type="molecule type" value="Genomic_DNA"/>
</dbReference>
<gene>
    <name evidence="1" type="ORF">DWG20_05165</name>
</gene>
<evidence type="ECO:0000313" key="2">
    <source>
        <dbReference type="Proteomes" id="UP000254537"/>
    </source>
</evidence>